<protein>
    <submittedName>
        <fullName evidence="2">Uncharacterized protein</fullName>
    </submittedName>
</protein>
<dbReference type="PANTHER" id="PTHR24322">
    <property type="entry name" value="PKSB"/>
    <property type="match status" value="1"/>
</dbReference>
<name>A0A9J6CQE9_POLVA</name>
<organism evidence="2 3">
    <name type="scientific">Polypedilum vanderplanki</name>
    <name type="common">Sleeping chironomid midge</name>
    <dbReference type="NCBI Taxonomy" id="319348"/>
    <lineage>
        <taxon>Eukaryota</taxon>
        <taxon>Metazoa</taxon>
        <taxon>Ecdysozoa</taxon>
        <taxon>Arthropoda</taxon>
        <taxon>Hexapoda</taxon>
        <taxon>Insecta</taxon>
        <taxon>Pterygota</taxon>
        <taxon>Neoptera</taxon>
        <taxon>Endopterygota</taxon>
        <taxon>Diptera</taxon>
        <taxon>Nematocera</taxon>
        <taxon>Chironomoidea</taxon>
        <taxon>Chironomidae</taxon>
        <taxon>Chironominae</taxon>
        <taxon>Polypedilum</taxon>
        <taxon>Polypedilum</taxon>
    </lineage>
</organism>
<dbReference type="GO" id="GO:0016616">
    <property type="term" value="F:oxidoreductase activity, acting on the CH-OH group of donors, NAD or NADP as acceptor"/>
    <property type="evidence" value="ECO:0007669"/>
    <property type="project" value="TreeGrafter"/>
</dbReference>
<proteinExistence type="predicted"/>
<dbReference type="Gene3D" id="3.40.50.720">
    <property type="entry name" value="NAD(P)-binding Rossmann-like Domain"/>
    <property type="match status" value="1"/>
</dbReference>
<sequence>MSKKSILEQMIAILSLIFAVVLISIIAIPQMLQALFRLIYCQRKEDIDGKLAIVTGGGSYFGRCIVQKLAERGCNLVIVDDNLEKIERLAKEVRSENVKVSVYCTNTCDNQEVSELFDKVNEEFDDIDLLINIPQFMLNCENDSSKLIAEKMSTSFNSTMIMTLKFLDKFKQQNNSSRIVSISSCAGLSNSLDFLSTDMTYNFMNSISDHLKERKLDKKIKMTCVLPCFVLNGQFITKYLNKFFKFNPVNVNLMADEIIRGITEQEKLIEIPNNFTNLTKFLMYIAKLIFFIIML</sequence>
<keyword evidence="1" id="KW-1133">Transmembrane helix</keyword>
<keyword evidence="1" id="KW-0472">Membrane</keyword>
<keyword evidence="1" id="KW-0812">Transmembrane</keyword>
<accession>A0A9J6CQE9</accession>
<dbReference type="InterPro" id="IPR036291">
    <property type="entry name" value="NAD(P)-bd_dom_sf"/>
</dbReference>
<dbReference type="GO" id="GO:0005811">
    <property type="term" value="C:lipid droplet"/>
    <property type="evidence" value="ECO:0007669"/>
    <property type="project" value="TreeGrafter"/>
</dbReference>
<dbReference type="SUPFAM" id="SSF51735">
    <property type="entry name" value="NAD(P)-binding Rossmann-fold domains"/>
    <property type="match status" value="1"/>
</dbReference>
<dbReference type="PANTHER" id="PTHR24322:SF748">
    <property type="entry name" value="FI23927P1-RELATED"/>
    <property type="match status" value="1"/>
</dbReference>
<dbReference type="EMBL" id="JADBJN010000001">
    <property type="protein sequence ID" value="KAG5684176.1"/>
    <property type="molecule type" value="Genomic_DNA"/>
</dbReference>
<evidence type="ECO:0000313" key="3">
    <source>
        <dbReference type="Proteomes" id="UP001107558"/>
    </source>
</evidence>
<evidence type="ECO:0000256" key="1">
    <source>
        <dbReference type="SAM" id="Phobius"/>
    </source>
</evidence>
<keyword evidence="3" id="KW-1185">Reference proteome</keyword>
<feature type="transmembrane region" description="Helical" evidence="1">
    <location>
        <begin position="12"/>
        <end position="32"/>
    </location>
</feature>
<gene>
    <name evidence="2" type="ORF">PVAND_013417</name>
</gene>
<dbReference type="AlphaFoldDB" id="A0A9J6CQE9"/>
<dbReference type="OrthoDB" id="9990032at2759"/>
<dbReference type="InterPro" id="IPR002347">
    <property type="entry name" value="SDR_fam"/>
</dbReference>
<dbReference type="Pfam" id="PF00106">
    <property type="entry name" value="adh_short"/>
    <property type="match status" value="1"/>
</dbReference>
<dbReference type="Proteomes" id="UP001107558">
    <property type="component" value="Chromosome 1"/>
</dbReference>
<reference evidence="2" key="1">
    <citation type="submission" date="2021-03" db="EMBL/GenBank/DDBJ databases">
        <title>Chromosome level genome of the anhydrobiotic midge Polypedilum vanderplanki.</title>
        <authorList>
            <person name="Yoshida Y."/>
            <person name="Kikawada T."/>
            <person name="Gusev O."/>
        </authorList>
    </citation>
    <scope>NUCLEOTIDE SEQUENCE</scope>
    <source>
        <strain evidence="2">NIAS01</strain>
        <tissue evidence="2">Whole body or cell culture</tissue>
    </source>
</reference>
<evidence type="ECO:0000313" key="2">
    <source>
        <dbReference type="EMBL" id="KAG5684176.1"/>
    </source>
</evidence>
<comment type="caution">
    <text evidence="2">The sequence shown here is derived from an EMBL/GenBank/DDBJ whole genome shotgun (WGS) entry which is preliminary data.</text>
</comment>